<dbReference type="Proteomes" id="UP000241074">
    <property type="component" value="Chromosome"/>
</dbReference>
<reference evidence="2 3" key="2">
    <citation type="submission" date="2018-03" db="EMBL/GenBank/DDBJ databases">
        <authorList>
            <person name="Keele B.F."/>
        </authorList>
    </citation>
    <scope>NUCLEOTIDE SEQUENCE [LARGE SCALE GENOMIC DNA]</scope>
    <source>
        <strain evidence="2 3">D13</strain>
    </source>
</reference>
<organism evidence="2 3">
    <name type="scientific">Ahniella affigens</name>
    <dbReference type="NCBI Taxonomy" id="2021234"/>
    <lineage>
        <taxon>Bacteria</taxon>
        <taxon>Pseudomonadati</taxon>
        <taxon>Pseudomonadota</taxon>
        <taxon>Gammaproteobacteria</taxon>
        <taxon>Lysobacterales</taxon>
        <taxon>Rhodanobacteraceae</taxon>
        <taxon>Ahniella</taxon>
    </lineage>
</organism>
<dbReference type="EMBL" id="CP027860">
    <property type="protein sequence ID" value="AVP98749.1"/>
    <property type="molecule type" value="Genomic_DNA"/>
</dbReference>
<reference evidence="2 3" key="1">
    <citation type="submission" date="2018-03" db="EMBL/GenBank/DDBJ databases">
        <title>Ahniella affigens gen. nov., sp. nov., a gammaproteobacterium isolated from sandy soil near a stream.</title>
        <authorList>
            <person name="Ko Y."/>
            <person name="Kim J.-H."/>
        </authorList>
    </citation>
    <scope>NUCLEOTIDE SEQUENCE [LARGE SCALE GENOMIC DNA]</scope>
    <source>
        <strain evidence="2 3">D13</strain>
    </source>
</reference>
<evidence type="ECO:0000313" key="2">
    <source>
        <dbReference type="EMBL" id="AVP98749.1"/>
    </source>
</evidence>
<sequence>MGEPEQRQARTEGKSGEGKSRHALIHGTEREASPDTHQFMAPKNKRDQTLRLAAGFQVSNLARLWASPDTHQFVAPQKKRKQSFRLAAGFQVSNLARL</sequence>
<name>A0A2P1PV79_9GAMM</name>
<evidence type="ECO:0000313" key="3">
    <source>
        <dbReference type="Proteomes" id="UP000241074"/>
    </source>
</evidence>
<keyword evidence="3" id="KW-1185">Reference proteome</keyword>
<dbReference type="AlphaFoldDB" id="A0A2P1PV79"/>
<protein>
    <submittedName>
        <fullName evidence="2">Uncharacterized protein</fullName>
    </submittedName>
</protein>
<gene>
    <name evidence="2" type="ORF">C7S18_16825</name>
</gene>
<proteinExistence type="predicted"/>
<evidence type="ECO:0000256" key="1">
    <source>
        <dbReference type="SAM" id="MobiDB-lite"/>
    </source>
</evidence>
<accession>A0A2P1PV79</accession>
<dbReference type="KEGG" id="xba:C7S18_16825"/>
<feature type="compositionally biased region" description="Basic and acidic residues" evidence="1">
    <location>
        <begin position="1"/>
        <end position="20"/>
    </location>
</feature>
<feature type="region of interest" description="Disordered" evidence="1">
    <location>
        <begin position="1"/>
        <end position="40"/>
    </location>
</feature>